<dbReference type="Proteomes" id="UP000285324">
    <property type="component" value="Unassembled WGS sequence"/>
</dbReference>
<dbReference type="InterPro" id="IPR009057">
    <property type="entry name" value="Homeodomain-like_sf"/>
</dbReference>
<name>A0A424W4F1_ALCXX</name>
<organism evidence="4 5">
    <name type="scientific">Alcaligenes xylosoxydans xylosoxydans</name>
    <name type="common">Achromobacter xylosoxidans</name>
    <dbReference type="NCBI Taxonomy" id="85698"/>
    <lineage>
        <taxon>Bacteria</taxon>
        <taxon>Pseudomonadati</taxon>
        <taxon>Pseudomonadota</taxon>
        <taxon>Betaproteobacteria</taxon>
        <taxon>Burkholderiales</taxon>
        <taxon>Alcaligenaceae</taxon>
        <taxon>Achromobacter</taxon>
    </lineage>
</organism>
<dbReference type="InterPro" id="IPR041669">
    <property type="entry name" value="TetR_C_15"/>
</dbReference>
<evidence type="ECO:0000256" key="2">
    <source>
        <dbReference type="PROSITE-ProRule" id="PRU00335"/>
    </source>
</evidence>
<protein>
    <submittedName>
        <fullName evidence="4">TetR family transcriptional regulator</fullName>
    </submittedName>
</protein>
<dbReference type="PROSITE" id="PS50977">
    <property type="entry name" value="HTH_TETR_2"/>
    <property type="match status" value="1"/>
</dbReference>
<dbReference type="SUPFAM" id="SSF46689">
    <property type="entry name" value="Homeodomain-like"/>
    <property type="match status" value="1"/>
</dbReference>
<dbReference type="OrthoDB" id="8799388at2"/>
<dbReference type="AlphaFoldDB" id="A0A424W4F1"/>
<evidence type="ECO:0000313" key="5">
    <source>
        <dbReference type="Proteomes" id="UP000285324"/>
    </source>
</evidence>
<accession>A0A424W4F1</accession>
<feature type="DNA-binding region" description="H-T-H motif" evidence="2">
    <location>
        <begin position="22"/>
        <end position="41"/>
    </location>
</feature>
<dbReference type="Gene3D" id="1.10.357.10">
    <property type="entry name" value="Tetracycline Repressor, domain 2"/>
    <property type="match status" value="1"/>
</dbReference>
<feature type="domain" description="HTH tetR-type" evidence="3">
    <location>
        <begin position="1"/>
        <end position="59"/>
    </location>
</feature>
<dbReference type="InterPro" id="IPR001647">
    <property type="entry name" value="HTH_TetR"/>
</dbReference>
<sequence length="192" mass="21427">MAKMIRAGRELIERHANLDLVLINDVIRLAGTSIGAFYGRFQDKETFLAAVLDAAVAETQAEADNLVWQDAVWTEGTASDMVAALVDYYVRGCRQNRGIFQALLKVFSMDRRESSPLVALNRHMSALFIPALARKMPVRPGEDVELDIQIAMQMLSGTLSVMMLTDPGPLHLADDAIKQQLTERMRRILRLA</sequence>
<evidence type="ECO:0000259" key="3">
    <source>
        <dbReference type="PROSITE" id="PS50977"/>
    </source>
</evidence>
<proteinExistence type="predicted"/>
<comment type="caution">
    <text evidence="4">The sequence shown here is derived from an EMBL/GenBank/DDBJ whole genome shotgun (WGS) entry which is preliminary data.</text>
</comment>
<evidence type="ECO:0000256" key="1">
    <source>
        <dbReference type="ARBA" id="ARBA00023125"/>
    </source>
</evidence>
<reference evidence="4 5" key="1">
    <citation type="submission" date="2018-08" db="EMBL/GenBank/DDBJ databases">
        <title>Achromobacter xylosoxidans Genome sequencing and assembly.</title>
        <authorList>
            <person name="Wang R."/>
            <person name="Rensing C."/>
            <person name="Li Y."/>
        </authorList>
    </citation>
    <scope>NUCLEOTIDE SEQUENCE [LARGE SCALE GENOMIC DNA]</scope>
    <source>
        <strain evidence="4 5">GD003A</strain>
    </source>
</reference>
<gene>
    <name evidence="4" type="ORF">DY367_29120</name>
</gene>
<dbReference type="Pfam" id="PF17918">
    <property type="entry name" value="TetR_C_15"/>
    <property type="match status" value="1"/>
</dbReference>
<dbReference type="EMBL" id="QVXO01000075">
    <property type="protein sequence ID" value="RPJ88193.1"/>
    <property type="molecule type" value="Genomic_DNA"/>
</dbReference>
<evidence type="ECO:0000313" key="4">
    <source>
        <dbReference type="EMBL" id="RPJ88193.1"/>
    </source>
</evidence>
<keyword evidence="1 2" id="KW-0238">DNA-binding</keyword>
<dbReference type="GO" id="GO:0003677">
    <property type="term" value="F:DNA binding"/>
    <property type="evidence" value="ECO:0007669"/>
    <property type="project" value="UniProtKB-UniRule"/>
</dbReference>